<evidence type="ECO:0000313" key="4">
    <source>
        <dbReference type="Proteomes" id="UP000001542"/>
    </source>
</evidence>
<feature type="compositionally biased region" description="Polar residues" evidence="2">
    <location>
        <begin position="344"/>
        <end position="353"/>
    </location>
</feature>
<keyword evidence="1" id="KW-0175">Coiled coil</keyword>
<accession>A2EBN0</accession>
<dbReference type="Proteomes" id="UP000001542">
    <property type="component" value="Unassembled WGS sequence"/>
</dbReference>
<dbReference type="SUPFAM" id="SSF48452">
    <property type="entry name" value="TPR-like"/>
    <property type="match status" value="1"/>
</dbReference>
<evidence type="ECO:0000313" key="3">
    <source>
        <dbReference type="EMBL" id="EAY09947.1"/>
    </source>
</evidence>
<feature type="compositionally biased region" description="Polar residues" evidence="2">
    <location>
        <begin position="41"/>
        <end position="63"/>
    </location>
</feature>
<gene>
    <name evidence="3" type="ORF">TVAG_482210</name>
</gene>
<feature type="region of interest" description="Disordered" evidence="2">
    <location>
        <begin position="321"/>
        <end position="392"/>
    </location>
</feature>
<organism evidence="3 4">
    <name type="scientific">Trichomonas vaginalis (strain ATCC PRA-98 / G3)</name>
    <dbReference type="NCBI Taxonomy" id="412133"/>
    <lineage>
        <taxon>Eukaryota</taxon>
        <taxon>Metamonada</taxon>
        <taxon>Parabasalia</taxon>
        <taxon>Trichomonadida</taxon>
        <taxon>Trichomonadidae</taxon>
        <taxon>Trichomonas</taxon>
    </lineage>
</organism>
<proteinExistence type="predicted"/>
<evidence type="ECO:0008006" key="5">
    <source>
        <dbReference type="Google" id="ProtNLM"/>
    </source>
</evidence>
<name>A2EBN0_TRIV3</name>
<feature type="coiled-coil region" evidence="1">
    <location>
        <begin position="287"/>
        <end position="314"/>
    </location>
</feature>
<dbReference type="InParanoid" id="A2EBN0"/>
<protein>
    <recommendedName>
        <fullName evidence="5">TPR Domain containing protein</fullName>
    </recommendedName>
</protein>
<dbReference type="VEuPathDB" id="TrichDB:TVAG_482210"/>
<evidence type="ECO:0000256" key="2">
    <source>
        <dbReference type="SAM" id="MobiDB-lite"/>
    </source>
</evidence>
<reference evidence="3" key="2">
    <citation type="journal article" date="2007" name="Science">
        <title>Draft genome sequence of the sexually transmitted pathogen Trichomonas vaginalis.</title>
        <authorList>
            <person name="Carlton J.M."/>
            <person name="Hirt R.P."/>
            <person name="Silva J.C."/>
            <person name="Delcher A.L."/>
            <person name="Schatz M."/>
            <person name="Zhao Q."/>
            <person name="Wortman J.R."/>
            <person name="Bidwell S.L."/>
            <person name="Alsmark U.C.M."/>
            <person name="Besteiro S."/>
            <person name="Sicheritz-Ponten T."/>
            <person name="Noel C.J."/>
            <person name="Dacks J.B."/>
            <person name="Foster P.G."/>
            <person name="Simillion C."/>
            <person name="Van de Peer Y."/>
            <person name="Miranda-Saavedra D."/>
            <person name="Barton G.J."/>
            <person name="Westrop G.D."/>
            <person name="Mueller S."/>
            <person name="Dessi D."/>
            <person name="Fiori P.L."/>
            <person name="Ren Q."/>
            <person name="Paulsen I."/>
            <person name="Zhang H."/>
            <person name="Bastida-Corcuera F.D."/>
            <person name="Simoes-Barbosa A."/>
            <person name="Brown M.T."/>
            <person name="Hayes R.D."/>
            <person name="Mukherjee M."/>
            <person name="Okumura C.Y."/>
            <person name="Schneider R."/>
            <person name="Smith A.J."/>
            <person name="Vanacova S."/>
            <person name="Villalvazo M."/>
            <person name="Haas B.J."/>
            <person name="Pertea M."/>
            <person name="Feldblyum T.V."/>
            <person name="Utterback T.R."/>
            <person name="Shu C.L."/>
            <person name="Osoegawa K."/>
            <person name="de Jong P.J."/>
            <person name="Hrdy I."/>
            <person name="Horvathova L."/>
            <person name="Zubacova Z."/>
            <person name="Dolezal P."/>
            <person name="Malik S.B."/>
            <person name="Logsdon J.M. Jr."/>
            <person name="Henze K."/>
            <person name="Gupta A."/>
            <person name="Wang C.C."/>
            <person name="Dunne R.L."/>
            <person name="Upcroft J.A."/>
            <person name="Upcroft P."/>
            <person name="White O."/>
            <person name="Salzberg S.L."/>
            <person name="Tang P."/>
            <person name="Chiu C.-H."/>
            <person name="Lee Y.-S."/>
            <person name="Embley T.M."/>
            <person name="Coombs G.H."/>
            <person name="Mottram J.C."/>
            <person name="Tachezy J."/>
            <person name="Fraser-Liggett C.M."/>
            <person name="Johnson P.J."/>
        </authorList>
    </citation>
    <scope>NUCLEOTIDE SEQUENCE [LARGE SCALE GENOMIC DNA]</scope>
    <source>
        <strain evidence="3">G3</strain>
    </source>
</reference>
<reference evidence="3" key="1">
    <citation type="submission" date="2006-10" db="EMBL/GenBank/DDBJ databases">
        <authorList>
            <person name="Amadeo P."/>
            <person name="Zhao Q."/>
            <person name="Wortman J."/>
            <person name="Fraser-Liggett C."/>
            <person name="Carlton J."/>
        </authorList>
    </citation>
    <scope>NUCLEOTIDE SEQUENCE</scope>
    <source>
        <strain evidence="3">G3</strain>
    </source>
</reference>
<feature type="region of interest" description="Disordered" evidence="2">
    <location>
        <begin position="1"/>
        <end position="63"/>
    </location>
</feature>
<dbReference type="KEGG" id="tva:4767878"/>
<evidence type="ECO:0000256" key="1">
    <source>
        <dbReference type="SAM" id="Coils"/>
    </source>
</evidence>
<dbReference type="InterPro" id="IPR011990">
    <property type="entry name" value="TPR-like_helical_dom_sf"/>
</dbReference>
<dbReference type="VEuPathDB" id="TrichDB:TVAGG3_0588670"/>
<dbReference type="OrthoDB" id="10559016at2759"/>
<dbReference type="AlphaFoldDB" id="A2EBN0"/>
<dbReference type="SMR" id="A2EBN0"/>
<keyword evidence="4" id="KW-1185">Reference proteome</keyword>
<dbReference type="EMBL" id="DS113347">
    <property type="protein sequence ID" value="EAY09947.1"/>
    <property type="molecule type" value="Genomic_DNA"/>
</dbReference>
<sequence length="392" mass="44212">MSNYQKSAPLKQGTESPEPHKSPEPSRTQPTRRPLDAPKPSNRQDPNQNSYPTKTINQKQLDSSCYRLSRVPHKFTTAKVNKAEQGNFAEQYYNSPDNEIDIRPPEEKLKDVDAKLGDENAEIESDERFDLLIQQKQLRILVYGENSPEVIQSMTAIGSFYNSQGFYTSANRNLSKAQSSAKNTKLSEEDQFKLNLELTDVALHSSSQNKSEQQKKLSEADKILSPYAETETSDPKLAYRRDLYIADIHSQKKRYEESLPFYERAGDNFPQANPEKTKEMAEIYVRGAQAANQAQNTEKEIEFYKKAIAVYQELQMDAEAQKLQEKLPAEPAEGENAEGQENPDQAQENQPKQDGSAPPPAQNANTSQGLGLKQQIEARVDDEIDNKPAPQA</sequence>
<dbReference type="Gene3D" id="1.25.40.10">
    <property type="entry name" value="Tetratricopeptide repeat domain"/>
    <property type="match status" value="1"/>
</dbReference>
<dbReference type="RefSeq" id="XP_001322170.1">
    <property type="nucleotide sequence ID" value="XM_001322135.1"/>
</dbReference>